<keyword evidence="2" id="KW-0472">Membrane</keyword>
<dbReference type="HOGENOM" id="CLU_775248_0_0_2"/>
<dbReference type="EMBL" id="AM180088">
    <property type="protein sequence ID" value="CAJ53385.1"/>
    <property type="molecule type" value="Genomic_DNA"/>
</dbReference>
<keyword evidence="2" id="KW-0812">Transmembrane</keyword>
<sequence length="357" mass="39150">MISHRYTRTIAAALLAVLIATTPAQADHEDDGPTVDINIDIDAIVDAIQQLIGDFQQFTDQWDQTLISVLKAVLFEPFRLLAQQLLNYTTLVLTTTPQIHPNTAVEQIHQLTLTTAIALTGVILTWAGLLHITGPLLGISYQEVRQILPRTILALALASISLPLLQLLIDLTNALVHAFRPTQLTASITQLAGLSTGLVLAWVAESIVLLAVVAIFIIRDVYILFFAAASPLFLIMWSVPRIRRYADTFIGGFFAALLIAPLDVLALRFCLALLNGSGNTGVQNLSNWMIGVASFTLLLIIPYQVWTASQSAVGTARKITSGTKQKMKTNTKKQIRNNRTDNTNSNGYTYQGEFRDD</sequence>
<dbReference type="eggNOG" id="arCOG10296">
    <property type="taxonomic scope" value="Archaea"/>
</dbReference>
<feature type="transmembrane region" description="Helical" evidence="2">
    <location>
        <begin position="151"/>
        <end position="169"/>
    </location>
</feature>
<evidence type="ECO:0000256" key="1">
    <source>
        <dbReference type="SAM" id="MobiDB-lite"/>
    </source>
</evidence>
<reference evidence="3 4" key="1">
    <citation type="journal article" date="2006" name="BMC Genomics">
        <title>The genome of the square archaeon Haloquadratum walsbyi: life at the limits of water activity.</title>
        <authorList>
            <person name="Bolhuis H.H."/>
            <person name="Palm P.P."/>
            <person name="Wende A.W."/>
            <person name="Falb M.M."/>
            <person name="Rampp M.M."/>
            <person name="Rodriguez-Valera F.F."/>
            <person name="Pfeiffer F.F."/>
            <person name="Oesterhelt D.D."/>
        </authorList>
    </citation>
    <scope>NUCLEOTIDE SEQUENCE [LARGE SCALE GENOMIC DNA]</scope>
    <source>
        <strain evidence="4">DSM 16790 / HBSQ001</strain>
    </source>
</reference>
<feature type="transmembrane region" description="Helical" evidence="2">
    <location>
        <begin position="189"/>
        <end position="214"/>
    </location>
</feature>
<feature type="compositionally biased region" description="Polar residues" evidence="1">
    <location>
        <begin position="340"/>
        <end position="349"/>
    </location>
</feature>
<dbReference type="AlphaFoldDB" id="Q18F73"/>
<dbReference type="Pfam" id="PF19590">
    <property type="entry name" value="TrbL_3"/>
    <property type="match status" value="1"/>
</dbReference>
<dbReference type="GeneID" id="4193387"/>
<dbReference type="STRING" id="362976.HQ_3288A"/>
<accession>Q18F73</accession>
<dbReference type="KEGG" id="hwa:HQ_3288A"/>
<protein>
    <submittedName>
        <fullName evidence="3">Uncharacterized protein</fullName>
    </submittedName>
</protein>
<evidence type="ECO:0000256" key="2">
    <source>
        <dbReference type="SAM" id="Phobius"/>
    </source>
</evidence>
<feature type="transmembrane region" description="Helical" evidence="2">
    <location>
        <begin position="116"/>
        <end position="139"/>
    </location>
</feature>
<dbReference type="Proteomes" id="UP000001975">
    <property type="component" value="Chromosome"/>
</dbReference>
<evidence type="ECO:0000313" key="3">
    <source>
        <dbReference type="EMBL" id="CAJ53385.1"/>
    </source>
</evidence>
<feature type="transmembrane region" description="Helical" evidence="2">
    <location>
        <begin position="221"/>
        <end position="239"/>
    </location>
</feature>
<dbReference type="InterPro" id="IPR045782">
    <property type="entry name" value="TrbL_3"/>
</dbReference>
<feature type="transmembrane region" description="Helical" evidence="2">
    <location>
        <begin position="251"/>
        <end position="274"/>
    </location>
</feature>
<keyword evidence="4" id="KW-1185">Reference proteome</keyword>
<evidence type="ECO:0000313" key="4">
    <source>
        <dbReference type="Proteomes" id="UP000001975"/>
    </source>
</evidence>
<keyword evidence="2" id="KW-1133">Transmembrane helix</keyword>
<organism evidence="3 4">
    <name type="scientific">Haloquadratum walsbyi (strain DSM 16790 / HBSQ001)</name>
    <dbReference type="NCBI Taxonomy" id="362976"/>
    <lineage>
        <taxon>Archaea</taxon>
        <taxon>Methanobacteriati</taxon>
        <taxon>Methanobacteriota</taxon>
        <taxon>Stenosarchaea group</taxon>
        <taxon>Halobacteria</taxon>
        <taxon>Halobacteriales</taxon>
        <taxon>Haloferacaceae</taxon>
        <taxon>Haloquadratum</taxon>
    </lineage>
</organism>
<dbReference type="RefSeq" id="WP_011572490.1">
    <property type="nucleotide sequence ID" value="NC_008212.1"/>
</dbReference>
<feature type="region of interest" description="Disordered" evidence="1">
    <location>
        <begin position="337"/>
        <end position="357"/>
    </location>
</feature>
<proteinExistence type="predicted"/>
<gene>
    <name evidence="3" type="ordered locus">HQ_3288A</name>
</gene>
<name>Q18F73_HALWD</name>
<feature type="transmembrane region" description="Helical" evidence="2">
    <location>
        <begin position="286"/>
        <end position="306"/>
    </location>
</feature>